<accession>A0ACB8CZ99</accession>
<reference evidence="1" key="1">
    <citation type="submission" date="2020-05" db="EMBL/GenBank/DDBJ databases">
        <title>Large-scale comparative analyses of tick genomes elucidate their genetic diversity and vector capacities.</title>
        <authorList>
            <person name="Jia N."/>
            <person name="Wang J."/>
            <person name="Shi W."/>
            <person name="Du L."/>
            <person name="Sun Y."/>
            <person name="Zhan W."/>
            <person name="Jiang J."/>
            <person name="Wang Q."/>
            <person name="Zhang B."/>
            <person name="Ji P."/>
            <person name="Sakyi L.B."/>
            <person name="Cui X."/>
            <person name="Yuan T."/>
            <person name="Jiang B."/>
            <person name="Yang W."/>
            <person name="Lam T.T.-Y."/>
            <person name="Chang Q."/>
            <person name="Ding S."/>
            <person name="Wang X."/>
            <person name="Zhu J."/>
            <person name="Ruan X."/>
            <person name="Zhao L."/>
            <person name="Wei J."/>
            <person name="Que T."/>
            <person name="Du C."/>
            <person name="Cheng J."/>
            <person name="Dai P."/>
            <person name="Han X."/>
            <person name="Huang E."/>
            <person name="Gao Y."/>
            <person name="Liu J."/>
            <person name="Shao H."/>
            <person name="Ye R."/>
            <person name="Li L."/>
            <person name="Wei W."/>
            <person name="Wang X."/>
            <person name="Wang C."/>
            <person name="Yang T."/>
            <person name="Huo Q."/>
            <person name="Li W."/>
            <person name="Guo W."/>
            <person name="Chen H."/>
            <person name="Zhou L."/>
            <person name="Ni X."/>
            <person name="Tian J."/>
            <person name="Zhou Y."/>
            <person name="Sheng Y."/>
            <person name="Liu T."/>
            <person name="Pan Y."/>
            <person name="Xia L."/>
            <person name="Li J."/>
            <person name="Zhao F."/>
            <person name="Cao W."/>
        </authorList>
    </citation>
    <scope>NUCLEOTIDE SEQUENCE</scope>
    <source>
        <strain evidence="1">Dsil-2018</strain>
    </source>
</reference>
<keyword evidence="2" id="KW-1185">Reference proteome</keyword>
<evidence type="ECO:0000313" key="2">
    <source>
        <dbReference type="Proteomes" id="UP000821865"/>
    </source>
</evidence>
<organism evidence="1 2">
    <name type="scientific">Dermacentor silvarum</name>
    <name type="common">Tick</name>
    <dbReference type="NCBI Taxonomy" id="543639"/>
    <lineage>
        <taxon>Eukaryota</taxon>
        <taxon>Metazoa</taxon>
        <taxon>Ecdysozoa</taxon>
        <taxon>Arthropoda</taxon>
        <taxon>Chelicerata</taxon>
        <taxon>Arachnida</taxon>
        <taxon>Acari</taxon>
        <taxon>Parasitiformes</taxon>
        <taxon>Ixodida</taxon>
        <taxon>Ixodoidea</taxon>
        <taxon>Ixodidae</taxon>
        <taxon>Rhipicephalinae</taxon>
        <taxon>Dermacentor</taxon>
    </lineage>
</organism>
<name>A0ACB8CZ99_DERSI</name>
<protein>
    <submittedName>
        <fullName evidence="1">Uncharacterized protein</fullName>
    </submittedName>
</protein>
<evidence type="ECO:0000313" key="1">
    <source>
        <dbReference type="EMBL" id="KAH7954441.1"/>
    </source>
</evidence>
<gene>
    <name evidence="1" type="ORF">HPB49_018459</name>
</gene>
<sequence>MGTLDASWQNVGTNLGSDHDVIRITIRGPTLKTWEKQQLDIVEKHTQKIATTHQTPRIDARLAHLWEARRSLTKRWKRQRHNKKLRKRIQEINDKAAEYAADLCKESWLDLCDGLQGTLSTRKTWQLLRHLIDPMTSKSETNRRNTSQTKSHSGRLLYSLWWLTVLVLTNGFAGQLKASMAIKTEPTRFRSADDVTQQPAIRPFIWKHTVYEAYVQCRLTGGRLYVAPELLFTRFCTVAHSKRLDPELERRIHAKVTTIMESGLTLKWHEDGMQEWHHCQAMQQAGSSQAGELSFKVLRYDDMAAVFSLWAIMAALSLVAFLLELCVHRTAARRHHRLPCIHARRNARLAVQDPAGRGAAVPASTGARRMRVSSMTRGRASVVGY</sequence>
<comment type="caution">
    <text evidence="1">The sequence shown here is derived from an EMBL/GenBank/DDBJ whole genome shotgun (WGS) entry which is preliminary data.</text>
</comment>
<dbReference type="EMBL" id="CM023473">
    <property type="protein sequence ID" value="KAH7954441.1"/>
    <property type="molecule type" value="Genomic_DNA"/>
</dbReference>
<dbReference type="Proteomes" id="UP000821865">
    <property type="component" value="Chromosome 4"/>
</dbReference>
<proteinExistence type="predicted"/>